<dbReference type="PANTHER" id="PTHR24412:SF172">
    <property type="entry name" value="KELCH-LIKE PROTEIN 10"/>
    <property type="match status" value="1"/>
</dbReference>
<dbReference type="InterPro" id="IPR000210">
    <property type="entry name" value="BTB/POZ_dom"/>
</dbReference>
<evidence type="ECO:0000256" key="1">
    <source>
        <dbReference type="ARBA" id="ARBA00004906"/>
    </source>
</evidence>
<evidence type="ECO:0000313" key="9">
    <source>
        <dbReference type="EMBL" id="CAD7085806.1"/>
    </source>
</evidence>
<dbReference type="FunCoup" id="A0A7R8URR3">
    <property type="interactions" value="2"/>
</dbReference>
<dbReference type="Pfam" id="PF00651">
    <property type="entry name" value="BTB"/>
    <property type="match status" value="1"/>
</dbReference>
<dbReference type="SMART" id="SM00225">
    <property type="entry name" value="BTB"/>
    <property type="match status" value="1"/>
</dbReference>
<dbReference type="Gene3D" id="1.25.40.420">
    <property type="match status" value="1"/>
</dbReference>
<dbReference type="Pfam" id="PF24681">
    <property type="entry name" value="Kelch_KLHDC2_KLHL20_DRC7"/>
    <property type="match status" value="1"/>
</dbReference>
<accession>A0A7R8URR3</accession>
<dbReference type="Pfam" id="PF01344">
    <property type="entry name" value="Kelch_1"/>
    <property type="match status" value="1"/>
</dbReference>
<evidence type="ECO:0000259" key="8">
    <source>
        <dbReference type="PROSITE" id="PS50097"/>
    </source>
</evidence>
<evidence type="ECO:0000256" key="2">
    <source>
        <dbReference type="ARBA" id="ARBA00013699"/>
    </source>
</evidence>
<dbReference type="PROSITE" id="PS50097">
    <property type="entry name" value="BTB"/>
    <property type="match status" value="1"/>
</dbReference>
<dbReference type="Gene3D" id="2.120.10.80">
    <property type="entry name" value="Kelch-type beta propeller"/>
    <property type="match status" value="1"/>
</dbReference>
<dbReference type="InterPro" id="IPR011333">
    <property type="entry name" value="SKP1/BTB/POZ_sf"/>
</dbReference>
<dbReference type="GO" id="GO:0016567">
    <property type="term" value="P:protein ubiquitination"/>
    <property type="evidence" value="ECO:0007669"/>
    <property type="project" value="UniProtKB-UniPathway"/>
</dbReference>
<dbReference type="UniPathway" id="UPA00143"/>
<evidence type="ECO:0000256" key="6">
    <source>
        <dbReference type="ARBA" id="ARBA00023203"/>
    </source>
</evidence>
<dbReference type="PRINTS" id="PR00501">
    <property type="entry name" value="KELCHREPEAT"/>
</dbReference>
<keyword evidence="4" id="KW-0677">Repeat</keyword>
<gene>
    <name evidence="9" type="ORF">HERILL_LOCUS8625</name>
</gene>
<dbReference type="FunFam" id="1.25.40.420:FF:000001">
    <property type="entry name" value="Kelch-like family member 12"/>
    <property type="match status" value="1"/>
</dbReference>
<evidence type="ECO:0000256" key="3">
    <source>
        <dbReference type="ARBA" id="ARBA00022441"/>
    </source>
</evidence>
<evidence type="ECO:0000313" key="10">
    <source>
        <dbReference type="Proteomes" id="UP000594454"/>
    </source>
</evidence>
<comment type="pathway">
    <text evidence="1">Protein modification; protein ubiquitination.</text>
</comment>
<keyword evidence="5" id="KW-0833">Ubl conjugation pathway</keyword>
<dbReference type="Pfam" id="PF07707">
    <property type="entry name" value="BACK"/>
    <property type="match status" value="1"/>
</dbReference>
<protein>
    <recommendedName>
        <fullName evidence="2">Kelch-like protein diablo</fullName>
    </recommendedName>
</protein>
<proteinExistence type="predicted"/>
<dbReference type="SMART" id="SM00875">
    <property type="entry name" value="BACK"/>
    <property type="match status" value="1"/>
</dbReference>
<dbReference type="InterPro" id="IPR015915">
    <property type="entry name" value="Kelch-typ_b-propeller"/>
</dbReference>
<keyword evidence="10" id="KW-1185">Reference proteome</keyword>
<evidence type="ECO:0000256" key="4">
    <source>
        <dbReference type="ARBA" id="ARBA00022737"/>
    </source>
</evidence>
<dbReference type="AlphaFoldDB" id="A0A7R8URR3"/>
<dbReference type="CDD" id="cd18450">
    <property type="entry name" value="BACK_KLHL10"/>
    <property type="match status" value="1"/>
</dbReference>
<dbReference type="InterPro" id="IPR017096">
    <property type="entry name" value="BTB-kelch_protein"/>
</dbReference>
<dbReference type="InterPro" id="IPR006652">
    <property type="entry name" value="Kelch_1"/>
</dbReference>
<comment type="function">
    <text evidence="7">Probable substrate-specific adapter of an E3 ubiquitin-protein ligase complex which mediates the ubiquitination and subsequent proteasomal degradation of target proteins. May have a role in synapse differentiation and growth.</text>
</comment>
<evidence type="ECO:0000256" key="5">
    <source>
        <dbReference type="ARBA" id="ARBA00022786"/>
    </source>
</evidence>
<sequence length="696" mass="78986">MFVHEGMEEEEHEHDPKTCMSQQAMHALFEMRANNMLCDATIRLQDGSFFHVHRAIMCSCSNYFRALFTTSLTGEKDDVTIPGIRTPIMEKIIDYAYLRKCDMDQRNIYELLTVADYVGMMGLVRQCVEFMVNMLSPTNCVGIMLFARAKFCHDLCTKARAYILRNFVEVAIKSQEILKIGLKEFYDIISDDMLNSKDEEPVWECCLRWIDFDPTNRAQHITKLMRGVRLGLLNTRFFMEQVKDHPYVTACESAKPLIIETLTFLYDLDMIGSRDDEIRTPALALPRLPHEVIFAIGGWSEGLPQRCIETYDTRADRWIRIRDEDPAGPRAYHGTAVIGYKIYCIGGFDGMDYFNTCRVFDAVKKTWKEIAPMHCRRCYVSVTELNGFIYAMGGYDGNNRQNTAERYDPKTNQWTMIAPMSVQRSDASACTLNGKVYITGGFNGQECMNSAEFYDPTTNTWSPLPNMISRRSGVSCVAHKGYIYVVGGFNGLSRMNTGERFDPETQTWSSIREMYHPRSNFGLEIIDDMIFAIGGFNGVATIAHAECYVVETDEWLEATDMGIVRSALSVNVIMGLPNVRDYIHKDRERLMEERRQRMFPNEMESEEDDQVVPAVNPAAETDENNAAVPAVNNPPAINIVAPIAVPAIGPNPLVAPANNTNNNNNNNNRNVINGVALNLRASVNNNRGGNRRRQQH</sequence>
<dbReference type="GO" id="GO:0003779">
    <property type="term" value="F:actin binding"/>
    <property type="evidence" value="ECO:0007669"/>
    <property type="project" value="UniProtKB-KW"/>
</dbReference>
<name>A0A7R8URR3_HERIL</name>
<dbReference type="Gene3D" id="3.30.710.10">
    <property type="entry name" value="Potassium Channel Kv1.1, Chain A"/>
    <property type="match status" value="1"/>
</dbReference>
<evidence type="ECO:0000256" key="7">
    <source>
        <dbReference type="ARBA" id="ARBA00043912"/>
    </source>
</evidence>
<dbReference type="InParanoid" id="A0A7R8URR3"/>
<dbReference type="OMA" id="YKTNQWS"/>
<dbReference type="OrthoDB" id="191037at2759"/>
<feature type="domain" description="BTB" evidence="8">
    <location>
        <begin position="38"/>
        <end position="105"/>
    </location>
</feature>
<dbReference type="SUPFAM" id="SSF117281">
    <property type="entry name" value="Kelch motif"/>
    <property type="match status" value="1"/>
</dbReference>
<dbReference type="Proteomes" id="UP000594454">
    <property type="component" value="Chromosome 3"/>
</dbReference>
<dbReference type="PANTHER" id="PTHR24412">
    <property type="entry name" value="KELCH PROTEIN"/>
    <property type="match status" value="1"/>
</dbReference>
<reference evidence="9 10" key="1">
    <citation type="submission" date="2020-11" db="EMBL/GenBank/DDBJ databases">
        <authorList>
            <person name="Wallbank WR R."/>
            <person name="Pardo Diaz C."/>
            <person name="Kozak K."/>
            <person name="Martin S."/>
            <person name="Jiggins C."/>
            <person name="Moest M."/>
            <person name="Warren A I."/>
            <person name="Generalovic N T."/>
            <person name="Byers J.R.P. K."/>
            <person name="Montejo-Kovacevich G."/>
            <person name="Yen C E."/>
        </authorList>
    </citation>
    <scope>NUCLEOTIDE SEQUENCE [LARGE SCALE GENOMIC DNA]</scope>
</reference>
<organism evidence="9 10">
    <name type="scientific">Hermetia illucens</name>
    <name type="common">Black soldier fly</name>
    <dbReference type="NCBI Taxonomy" id="343691"/>
    <lineage>
        <taxon>Eukaryota</taxon>
        <taxon>Metazoa</taxon>
        <taxon>Ecdysozoa</taxon>
        <taxon>Arthropoda</taxon>
        <taxon>Hexapoda</taxon>
        <taxon>Insecta</taxon>
        <taxon>Pterygota</taxon>
        <taxon>Neoptera</taxon>
        <taxon>Endopterygota</taxon>
        <taxon>Diptera</taxon>
        <taxon>Brachycera</taxon>
        <taxon>Stratiomyomorpha</taxon>
        <taxon>Stratiomyidae</taxon>
        <taxon>Hermetiinae</taxon>
        <taxon>Hermetia</taxon>
    </lineage>
</organism>
<dbReference type="SUPFAM" id="SSF54695">
    <property type="entry name" value="POZ domain"/>
    <property type="match status" value="1"/>
</dbReference>
<dbReference type="SMART" id="SM00612">
    <property type="entry name" value="Kelch"/>
    <property type="match status" value="6"/>
</dbReference>
<keyword evidence="3" id="KW-0880">Kelch repeat</keyword>
<dbReference type="EMBL" id="LR899011">
    <property type="protein sequence ID" value="CAD7085806.1"/>
    <property type="molecule type" value="Genomic_DNA"/>
</dbReference>
<keyword evidence="6" id="KW-0009">Actin-binding</keyword>
<dbReference type="InterPro" id="IPR011705">
    <property type="entry name" value="BACK"/>
</dbReference>
<dbReference type="PIRSF" id="PIRSF037037">
    <property type="entry name" value="Kelch-like_protein_gigaxonin"/>
    <property type="match status" value="1"/>
</dbReference>